<keyword evidence="3" id="KW-1185">Reference proteome</keyword>
<protein>
    <submittedName>
        <fullName evidence="2">Uncharacterized protein</fullName>
    </submittedName>
</protein>
<evidence type="ECO:0000313" key="3">
    <source>
        <dbReference type="Proteomes" id="UP000030816"/>
    </source>
</evidence>
<evidence type="ECO:0000256" key="1">
    <source>
        <dbReference type="SAM" id="SignalP"/>
    </source>
</evidence>
<keyword evidence="1" id="KW-0732">Signal</keyword>
<dbReference type="EMBL" id="AZHE01000022">
    <property type="protein sequence ID" value="KHN95552.1"/>
    <property type="molecule type" value="Genomic_DNA"/>
</dbReference>
<name>A0A0B2WPY8_METAS</name>
<dbReference type="GeneID" id="63741064"/>
<evidence type="ECO:0000313" key="2">
    <source>
        <dbReference type="EMBL" id="KHN95552.1"/>
    </source>
</evidence>
<gene>
    <name evidence="2" type="ORF">MAM_06609</name>
</gene>
<comment type="caution">
    <text evidence="2">The sequence shown here is derived from an EMBL/GenBank/DDBJ whole genome shotgun (WGS) entry which is preliminary data.</text>
</comment>
<dbReference type="HOGENOM" id="CLU_082175_1_0_1"/>
<dbReference type="AlphaFoldDB" id="A0A0B2WPY8"/>
<feature type="chain" id="PRO_5002079406" evidence="1">
    <location>
        <begin position="20"/>
        <end position="190"/>
    </location>
</feature>
<reference evidence="2 3" key="1">
    <citation type="journal article" date="2014" name="Proc. Natl. Acad. Sci. U.S.A.">
        <title>Trajectory and genomic determinants of fungal-pathogen speciation and host adaptation.</title>
        <authorList>
            <person name="Hu X."/>
            <person name="Xiao G."/>
            <person name="Zheng P."/>
            <person name="Shang Y."/>
            <person name="Su Y."/>
            <person name="Zhang X."/>
            <person name="Liu X."/>
            <person name="Zhan S."/>
            <person name="St Leger R.J."/>
            <person name="Wang C."/>
        </authorList>
    </citation>
    <scope>NUCLEOTIDE SEQUENCE [LARGE SCALE GENOMIC DNA]</scope>
    <source>
        <strain evidence="2 3">ARSEF 1941</strain>
    </source>
</reference>
<feature type="signal peptide" evidence="1">
    <location>
        <begin position="1"/>
        <end position="19"/>
    </location>
</feature>
<dbReference type="RefSeq" id="XP_040676618.1">
    <property type="nucleotide sequence ID" value="XM_040825407.1"/>
</dbReference>
<dbReference type="Proteomes" id="UP000030816">
    <property type="component" value="Unassembled WGS sequence"/>
</dbReference>
<organism evidence="2 3">
    <name type="scientific">Metarhizium album (strain ARSEF 1941)</name>
    <dbReference type="NCBI Taxonomy" id="1081103"/>
    <lineage>
        <taxon>Eukaryota</taxon>
        <taxon>Fungi</taxon>
        <taxon>Dikarya</taxon>
        <taxon>Ascomycota</taxon>
        <taxon>Pezizomycotina</taxon>
        <taxon>Sordariomycetes</taxon>
        <taxon>Hypocreomycetidae</taxon>
        <taxon>Hypocreales</taxon>
        <taxon>Clavicipitaceae</taxon>
        <taxon>Metarhizium</taxon>
    </lineage>
</organism>
<accession>A0A0B2WPY8</accession>
<dbReference type="OrthoDB" id="4933859at2759"/>
<sequence>MFLSNAAVLLLGAMQPALGKPTANCAYDGGARFSSTSFTRNQTIVSFIEPESRCPLGEAMIGVWPADFKNPSVANAKAKAPLPPSKGCPATSAAKFNDAELGDGEFKAIFFCNDGSTQPWIVADAPFTVVPGPPRPAKRGECAHRSSDLGGQWMYSACKGLNEGVCEDCGFGQTCNACNECKEACGKCYN</sequence>
<proteinExistence type="predicted"/>